<dbReference type="NCBIfam" id="TIGR02818">
    <property type="entry name" value="adh_III_F_hyde"/>
    <property type="match status" value="1"/>
</dbReference>
<dbReference type="Pfam" id="PF08240">
    <property type="entry name" value="ADH_N"/>
    <property type="match status" value="1"/>
</dbReference>
<dbReference type="PANTHER" id="PTHR43880:SF12">
    <property type="entry name" value="ALCOHOL DEHYDROGENASE CLASS-3"/>
    <property type="match status" value="1"/>
</dbReference>
<dbReference type="InterPro" id="IPR020843">
    <property type="entry name" value="ER"/>
</dbReference>
<keyword evidence="4 14" id="KW-0479">Metal-binding</keyword>
<comment type="cofactor">
    <cofactor evidence="1 14">
        <name>Zn(2+)</name>
        <dbReference type="ChEBI" id="CHEBI:29105"/>
    </cofactor>
</comment>
<dbReference type="InterPro" id="IPR011032">
    <property type="entry name" value="GroES-like_sf"/>
</dbReference>
<dbReference type="InterPro" id="IPR014183">
    <property type="entry name" value="ADH_3"/>
</dbReference>
<dbReference type="GO" id="GO:0106322">
    <property type="term" value="F:S-(hydroxymethyl)glutathione dehydrogenase (NAD+) activity"/>
    <property type="evidence" value="ECO:0007669"/>
    <property type="project" value="RHEA"/>
</dbReference>
<comment type="caution">
    <text evidence="16">The sequence shown here is derived from an EMBL/GenBank/DDBJ whole genome shotgun (WGS) entry which is preliminary data.</text>
</comment>
<accession>A0A4P5P2C7</accession>
<dbReference type="EMBL" id="BDLU01000029">
    <property type="protein sequence ID" value="GCE82849.1"/>
    <property type="molecule type" value="Genomic_DNA"/>
</dbReference>
<dbReference type="PANTHER" id="PTHR43880">
    <property type="entry name" value="ALCOHOL DEHYDROGENASE"/>
    <property type="match status" value="1"/>
</dbReference>
<evidence type="ECO:0000256" key="6">
    <source>
        <dbReference type="ARBA" id="ARBA00023002"/>
    </source>
</evidence>
<keyword evidence="5 14" id="KW-0862">Zinc</keyword>
<dbReference type="GO" id="GO:0005829">
    <property type="term" value="C:cytosol"/>
    <property type="evidence" value="ECO:0007669"/>
    <property type="project" value="TreeGrafter"/>
</dbReference>
<comment type="catalytic activity">
    <reaction evidence="11">
        <text>S-nitrosoglutathione + NADH + H(+) = S-(hydroxysulfenamide)glutathione + NAD(+)</text>
        <dbReference type="Rhea" id="RHEA:78371"/>
        <dbReference type="ChEBI" id="CHEBI:15378"/>
        <dbReference type="ChEBI" id="CHEBI:57540"/>
        <dbReference type="ChEBI" id="CHEBI:57945"/>
        <dbReference type="ChEBI" id="CHEBI:145544"/>
        <dbReference type="ChEBI" id="CHEBI:229723"/>
    </reaction>
    <physiologicalReaction direction="left-to-right" evidence="11">
        <dbReference type="Rhea" id="RHEA:78372"/>
    </physiologicalReaction>
</comment>
<protein>
    <recommendedName>
        <fullName evidence="3 14">S-(hydroxymethyl)glutathione dehydrogenase</fullName>
        <ecNumber evidence="14">1.1.1.284</ecNumber>
    </recommendedName>
</protein>
<evidence type="ECO:0000256" key="13">
    <source>
        <dbReference type="ARBA" id="ARBA00049243"/>
    </source>
</evidence>
<dbReference type="GO" id="GO:0004022">
    <property type="term" value="F:alcohol dehydrogenase (NAD+) activity"/>
    <property type="evidence" value="ECO:0007669"/>
    <property type="project" value="UniProtKB-EC"/>
</dbReference>
<evidence type="ECO:0000256" key="1">
    <source>
        <dbReference type="ARBA" id="ARBA00001947"/>
    </source>
</evidence>
<name>A0A4P5P2C7_9PROT</name>
<dbReference type="PROSITE" id="PS00059">
    <property type="entry name" value="ADH_ZINC"/>
    <property type="match status" value="1"/>
</dbReference>
<evidence type="ECO:0000256" key="10">
    <source>
        <dbReference type="ARBA" id="ARBA00048110"/>
    </source>
</evidence>
<dbReference type="InterPro" id="IPR036291">
    <property type="entry name" value="NAD(P)-bd_dom_sf"/>
</dbReference>
<dbReference type="GO" id="GO:0046294">
    <property type="term" value="P:formaldehyde catabolic process"/>
    <property type="evidence" value="ECO:0007669"/>
    <property type="project" value="InterPro"/>
</dbReference>
<dbReference type="SMART" id="SM00829">
    <property type="entry name" value="PKS_ER"/>
    <property type="match status" value="1"/>
</dbReference>
<dbReference type="Gene3D" id="3.90.180.10">
    <property type="entry name" value="Medium-chain alcohol dehydrogenases, catalytic domain"/>
    <property type="match status" value="1"/>
</dbReference>
<feature type="domain" description="Enoyl reductase (ER)" evidence="15">
    <location>
        <begin position="62"/>
        <end position="419"/>
    </location>
</feature>
<dbReference type="FunFam" id="3.40.50.720:FF:000003">
    <property type="entry name" value="S-(hydroxymethyl)glutathione dehydrogenase"/>
    <property type="match status" value="1"/>
</dbReference>
<evidence type="ECO:0000313" key="17">
    <source>
        <dbReference type="Proteomes" id="UP000315095"/>
    </source>
</evidence>
<evidence type="ECO:0000256" key="4">
    <source>
        <dbReference type="ARBA" id="ARBA00022723"/>
    </source>
</evidence>
<evidence type="ECO:0000256" key="7">
    <source>
        <dbReference type="ARBA" id="ARBA00023027"/>
    </source>
</evidence>
<dbReference type="SUPFAM" id="SSF51735">
    <property type="entry name" value="NAD(P)-binding Rossmann-fold domains"/>
    <property type="match status" value="1"/>
</dbReference>
<evidence type="ECO:0000313" key="16">
    <source>
        <dbReference type="EMBL" id="GCE82849.1"/>
    </source>
</evidence>
<comment type="function">
    <text evidence="8">Has high formaldehyde dehydrogenase activity in the presence of glutathione and catalyzes the oxidation of normal alcohols in a reaction that is not GSH-dependent. In addition, hemithiolacetals other than those formed from GSH, including omega-thiol fatty acids, also are substrates. Also acts as a S-nitroso-glutathione reductase by catalyzing the NADH-dependent reduction of S-nitrosoglutathione.</text>
</comment>
<sequence length="421" mass="45206">MGGWHVLSLKISSGSAWLHDIDAGADDALNRYVTGARPWGRPRIEGKTGFMDVRAAVAFEAGKPLEIETVQLEGPRAGEVLVEIKATGLCHTDKFTLSGADPEGLFPAILGHEGAGVVVEVGAGVKHLRPGDHVIPLYTPECRECKSCLSRKTNLCTAIRSTQGKGLMPDGTSRFSFRGQPIHHYMGCSTFANYTVLPEIALARIRSDAPFDKVFYIGCGVTTGIGAVLFTAKVETGSTVAVFGLGGIGLNVIQGAKMVGAERIIGIDINPEREAIARKFGMTDFINPRDLGPNGDLVGHIVELTGGGVDYSFECVGNPTLMRQALECAHRGWGVSTIIGVAGAGQEISTRPFQLVTGRRWIGSAFGGARGRTDVPRIVDWFMENRIDIDSLITHKLPLERINEGFDMMAKGESIRTVVEF</sequence>
<comment type="catalytic activity">
    <reaction evidence="9">
        <text>S-(hydroxymethyl)glutathione + NADP(+) = S-formylglutathione + NADPH + H(+)</text>
        <dbReference type="Rhea" id="RHEA:19981"/>
        <dbReference type="ChEBI" id="CHEBI:15378"/>
        <dbReference type="ChEBI" id="CHEBI:57688"/>
        <dbReference type="ChEBI" id="CHEBI:57783"/>
        <dbReference type="ChEBI" id="CHEBI:58349"/>
        <dbReference type="ChEBI" id="CHEBI:58758"/>
        <dbReference type="EC" id="1.1.1.284"/>
    </reaction>
</comment>
<comment type="catalytic activity">
    <reaction evidence="12">
        <text>a secondary alcohol + NAD(+) = a ketone + NADH + H(+)</text>
        <dbReference type="Rhea" id="RHEA:10740"/>
        <dbReference type="ChEBI" id="CHEBI:15378"/>
        <dbReference type="ChEBI" id="CHEBI:17087"/>
        <dbReference type="ChEBI" id="CHEBI:35681"/>
        <dbReference type="ChEBI" id="CHEBI:57540"/>
        <dbReference type="ChEBI" id="CHEBI:57945"/>
        <dbReference type="EC" id="1.1.1.1"/>
    </reaction>
</comment>
<comment type="similarity">
    <text evidence="2 14">Belongs to the zinc-containing alcohol dehydrogenase family. Class-III subfamily.</text>
</comment>
<evidence type="ECO:0000256" key="9">
    <source>
        <dbReference type="ARBA" id="ARBA00047793"/>
    </source>
</evidence>
<keyword evidence="17" id="KW-1185">Reference proteome</keyword>
<dbReference type="AlphaFoldDB" id="A0A4P5P2C7"/>
<dbReference type="Pfam" id="PF00107">
    <property type="entry name" value="ADH_zinc_N"/>
    <property type="match status" value="1"/>
</dbReference>
<dbReference type="GO" id="GO:0080007">
    <property type="term" value="F:S-nitrosoglutathione reductase (NADH) activity"/>
    <property type="evidence" value="ECO:0007669"/>
    <property type="project" value="RHEA"/>
</dbReference>
<dbReference type="CDD" id="cd08300">
    <property type="entry name" value="alcohol_DH_class_III"/>
    <property type="match status" value="1"/>
</dbReference>
<dbReference type="SUPFAM" id="SSF50129">
    <property type="entry name" value="GroES-like"/>
    <property type="match status" value="2"/>
</dbReference>
<proteinExistence type="inferred from homology"/>
<comment type="catalytic activity">
    <reaction evidence="10 14">
        <text>S-(hydroxymethyl)glutathione + NAD(+) = S-formylglutathione + NADH + H(+)</text>
        <dbReference type="Rhea" id="RHEA:19985"/>
        <dbReference type="ChEBI" id="CHEBI:15378"/>
        <dbReference type="ChEBI" id="CHEBI:57540"/>
        <dbReference type="ChEBI" id="CHEBI:57688"/>
        <dbReference type="ChEBI" id="CHEBI:57945"/>
        <dbReference type="ChEBI" id="CHEBI:58758"/>
        <dbReference type="EC" id="1.1.1.284"/>
    </reaction>
</comment>
<evidence type="ECO:0000256" key="5">
    <source>
        <dbReference type="ARBA" id="ARBA00022833"/>
    </source>
</evidence>
<dbReference type="InterPro" id="IPR013149">
    <property type="entry name" value="ADH-like_C"/>
</dbReference>
<keyword evidence="6 14" id="KW-0560">Oxidoreductase</keyword>
<reference evidence="17" key="1">
    <citation type="submission" date="2017-01" db="EMBL/GenBank/DDBJ databases">
        <title>Komagataeibacter sp. MSKU9 whole genome sequencing project.</title>
        <authorList>
            <person name="Matsutani M."/>
            <person name="Naloka K."/>
            <person name="Theeragool G."/>
            <person name="Yakushi T."/>
            <person name="Matsushita K."/>
        </authorList>
    </citation>
    <scope>NUCLEOTIDE SEQUENCE [LARGE SCALE GENOMIC DNA]</scope>
    <source>
        <strain evidence="17">MSKU9</strain>
    </source>
</reference>
<dbReference type="Gene3D" id="3.40.50.720">
    <property type="entry name" value="NAD(P)-binding Rossmann-like Domain"/>
    <property type="match status" value="1"/>
</dbReference>
<evidence type="ECO:0000256" key="3">
    <source>
        <dbReference type="ARBA" id="ARBA00021865"/>
    </source>
</evidence>
<dbReference type="Proteomes" id="UP000315095">
    <property type="component" value="Unassembled WGS sequence"/>
</dbReference>
<dbReference type="InterPro" id="IPR002328">
    <property type="entry name" value="ADH_Zn_CS"/>
</dbReference>
<evidence type="ECO:0000256" key="8">
    <source>
        <dbReference type="ARBA" id="ARBA00045226"/>
    </source>
</evidence>
<dbReference type="GO" id="GO:0106321">
    <property type="term" value="F:S-(hydroxymethyl)glutathione dehydrogenase (NADP+) activity"/>
    <property type="evidence" value="ECO:0007669"/>
    <property type="project" value="RHEA"/>
</dbReference>
<dbReference type="InterPro" id="IPR013154">
    <property type="entry name" value="ADH-like_N"/>
</dbReference>
<comment type="catalytic activity">
    <reaction evidence="13">
        <text>a primary alcohol + NAD(+) = an aldehyde + NADH + H(+)</text>
        <dbReference type="Rhea" id="RHEA:10736"/>
        <dbReference type="ChEBI" id="CHEBI:15378"/>
        <dbReference type="ChEBI" id="CHEBI:15734"/>
        <dbReference type="ChEBI" id="CHEBI:17478"/>
        <dbReference type="ChEBI" id="CHEBI:57540"/>
        <dbReference type="ChEBI" id="CHEBI:57945"/>
        <dbReference type="EC" id="1.1.1.1"/>
    </reaction>
</comment>
<evidence type="ECO:0000256" key="12">
    <source>
        <dbReference type="ARBA" id="ARBA00049164"/>
    </source>
</evidence>
<dbReference type="FunFam" id="3.90.180.10:FF:000067">
    <property type="entry name" value="alcohol dehydrogenase 1-like isoform X1"/>
    <property type="match status" value="1"/>
</dbReference>
<evidence type="ECO:0000256" key="14">
    <source>
        <dbReference type="RuleBase" id="RU362016"/>
    </source>
</evidence>
<gene>
    <name evidence="16" type="ORF">MSKU9_0990</name>
</gene>
<evidence type="ECO:0000256" key="2">
    <source>
        <dbReference type="ARBA" id="ARBA00010902"/>
    </source>
</evidence>
<accession>A0A4P5NN14</accession>
<evidence type="ECO:0000256" key="11">
    <source>
        <dbReference type="ARBA" id="ARBA00048942"/>
    </source>
</evidence>
<dbReference type="EC" id="1.1.1.284" evidence="14"/>
<keyword evidence="7 14" id="KW-0520">NAD</keyword>
<organism evidence="16 17">
    <name type="scientific">Komagataeibacter diospyri</name>
    <dbReference type="NCBI Taxonomy" id="1932662"/>
    <lineage>
        <taxon>Bacteria</taxon>
        <taxon>Pseudomonadati</taxon>
        <taxon>Pseudomonadota</taxon>
        <taxon>Alphaproteobacteria</taxon>
        <taxon>Acetobacterales</taxon>
        <taxon>Acetobacteraceae</taxon>
        <taxon>Komagataeibacter</taxon>
    </lineage>
</organism>
<dbReference type="GO" id="GO:0008270">
    <property type="term" value="F:zinc ion binding"/>
    <property type="evidence" value="ECO:0007669"/>
    <property type="project" value="InterPro"/>
</dbReference>
<evidence type="ECO:0000259" key="15">
    <source>
        <dbReference type="SMART" id="SM00829"/>
    </source>
</evidence>